<dbReference type="InterPro" id="IPR046358">
    <property type="entry name" value="Flagellin_C"/>
</dbReference>
<gene>
    <name evidence="7" type="ORF">Mal52_15440</name>
</gene>
<evidence type="ECO:0000256" key="4">
    <source>
        <dbReference type="SAM" id="Coils"/>
    </source>
</evidence>
<dbReference type="EMBL" id="CP036276">
    <property type="protein sequence ID" value="QDU43073.1"/>
    <property type="molecule type" value="Genomic_DNA"/>
</dbReference>
<comment type="similarity">
    <text evidence="1 3">Belongs to the bacterial flagellin family.</text>
</comment>
<dbReference type="AlphaFoldDB" id="A0A517ZKW8"/>
<dbReference type="GO" id="GO:0005198">
    <property type="term" value="F:structural molecule activity"/>
    <property type="evidence" value="ECO:0007669"/>
    <property type="project" value="UniProtKB-UniRule"/>
</dbReference>
<evidence type="ECO:0000259" key="5">
    <source>
        <dbReference type="Pfam" id="PF00669"/>
    </source>
</evidence>
<dbReference type="RefSeq" id="WP_197534727.1">
    <property type="nucleotide sequence ID" value="NZ_CP036276.1"/>
</dbReference>
<name>A0A517ZKW8_9PLAN</name>
<protein>
    <recommendedName>
        <fullName evidence="3">Flagellin</fullName>
    </recommendedName>
</protein>
<dbReference type="Pfam" id="PF00669">
    <property type="entry name" value="Flagellin_N"/>
    <property type="match status" value="1"/>
</dbReference>
<feature type="coiled-coil region" evidence="4">
    <location>
        <begin position="527"/>
        <end position="554"/>
    </location>
</feature>
<keyword evidence="4" id="KW-0175">Coiled coil</keyword>
<evidence type="ECO:0000256" key="3">
    <source>
        <dbReference type="RuleBase" id="RU362073"/>
    </source>
</evidence>
<keyword evidence="3" id="KW-0964">Secreted</keyword>
<dbReference type="PANTHER" id="PTHR42792">
    <property type="entry name" value="FLAGELLIN"/>
    <property type="match status" value="1"/>
</dbReference>
<keyword evidence="7" id="KW-0282">Flagellum</keyword>
<dbReference type="GO" id="GO:0005576">
    <property type="term" value="C:extracellular region"/>
    <property type="evidence" value="ECO:0007669"/>
    <property type="project" value="UniProtKB-SubCell"/>
</dbReference>
<evidence type="ECO:0000256" key="1">
    <source>
        <dbReference type="ARBA" id="ARBA00005709"/>
    </source>
</evidence>
<accession>A0A517ZKW8</accession>
<dbReference type="InterPro" id="IPR001492">
    <property type="entry name" value="Flagellin"/>
</dbReference>
<comment type="function">
    <text evidence="3">Flagellin is the subunit protein which polymerizes to form the filaments of bacterial flagella.</text>
</comment>
<organism evidence="7 8">
    <name type="scientific">Symmachiella dynata</name>
    <dbReference type="NCBI Taxonomy" id="2527995"/>
    <lineage>
        <taxon>Bacteria</taxon>
        <taxon>Pseudomonadati</taxon>
        <taxon>Planctomycetota</taxon>
        <taxon>Planctomycetia</taxon>
        <taxon>Planctomycetales</taxon>
        <taxon>Planctomycetaceae</taxon>
        <taxon>Symmachiella</taxon>
    </lineage>
</organism>
<evidence type="ECO:0000259" key="6">
    <source>
        <dbReference type="Pfam" id="PF00700"/>
    </source>
</evidence>
<dbReference type="Proteomes" id="UP000319383">
    <property type="component" value="Chromosome"/>
</dbReference>
<dbReference type="KEGG" id="sdyn:Mal52_15440"/>
<sequence>MVASRLNSNIQEQTRMLAQLQEQISSGVQFQFASESPAAAIRTITLQKTLELQAQNQTNVQTSSSLLAASDQGLATVSDALNQAKALIVAGIGDSSTQAERDAMALEASSLKTQVLNAANTQFRGRFLFGGTQTESPPFTSQDTFVRYNGDQFNINSYADNNLLITNNLDGHSALGALTEPVGTDIDPVLTLDTRISNLQGGQGANLGDLTITLDNTPETVTVDLSSAKTIKDVQAILENAFAGQPTTLTVAINAAQDGLELTPSAGNIEVTEVGGGTTAAHLGIVSGPAASVTGGDLDPAITLGTNLADLNGGTGIGATAGNGLSITNGYKTQVVDISAAVTVEDLLNTLELADLDLDVGINESGTGLAISSRLSGAGFSIGENGGQNATNLGIRTTLSSTLLADFNFGQGVPVDDGIPLEIQRRDGTTSSIDLAGARTVQDVLDAINAEPNLTATLNTVGNGISIDDTSVGGDPLTIENTPLAEALGVVGTEATGPGTPLVGSDTNQREVQGSLTILSKLETALLNGDDKELQRLNEMLDEELRRVNLARGDVGSRLKVLDEVGNRLADQEVQIRETLSQEYEVDIAEVITNIAQLQTYMQASYQISASTLQLNLFSYI</sequence>
<proteinExistence type="inferred from homology"/>
<dbReference type="SUPFAM" id="SSF64518">
    <property type="entry name" value="Phase 1 flagellin"/>
    <property type="match status" value="2"/>
</dbReference>
<dbReference type="Gene3D" id="1.20.1330.10">
    <property type="entry name" value="f41 fragment of flagellin, N-terminal domain"/>
    <property type="match status" value="2"/>
</dbReference>
<evidence type="ECO:0000313" key="7">
    <source>
        <dbReference type="EMBL" id="QDU43073.1"/>
    </source>
</evidence>
<comment type="subcellular location">
    <subcellularLocation>
        <location evidence="3">Secreted</location>
    </subcellularLocation>
    <subcellularLocation>
        <location evidence="3">Bacterial flagellum</location>
    </subcellularLocation>
</comment>
<dbReference type="PANTHER" id="PTHR42792:SF1">
    <property type="entry name" value="FLAGELLAR HOOK-ASSOCIATED PROTEIN 3"/>
    <property type="match status" value="1"/>
</dbReference>
<keyword evidence="8" id="KW-1185">Reference proteome</keyword>
<keyword evidence="7" id="KW-0969">Cilium</keyword>
<dbReference type="Pfam" id="PF00700">
    <property type="entry name" value="Flagellin_C"/>
    <property type="match status" value="1"/>
</dbReference>
<dbReference type="InterPro" id="IPR001029">
    <property type="entry name" value="Flagellin_N"/>
</dbReference>
<keyword evidence="2 3" id="KW-0975">Bacterial flagellum</keyword>
<dbReference type="GO" id="GO:0009288">
    <property type="term" value="C:bacterial-type flagellum"/>
    <property type="evidence" value="ECO:0007669"/>
    <property type="project" value="UniProtKB-SubCell"/>
</dbReference>
<feature type="domain" description="Flagellin N-terminal" evidence="5">
    <location>
        <begin position="1"/>
        <end position="134"/>
    </location>
</feature>
<feature type="domain" description="Flagellin C-terminal" evidence="6">
    <location>
        <begin position="540"/>
        <end position="620"/>
    </location>
</feature>
<evidence type="ECO:0000256" key="2">
    <source>
        <dbReference type="ARBA" id="ARBA00023143"/>
    </source>
</evidence>
<reference evidence="7 8" key="1">
    <citation type="submission" date="2019-02" db="EMBL/GenBank/DDBJ databases">
        <title>Deep-cultivation of Planctomycetes and their phenomic and genomic characterization uncovers novel biology.</title>
        <authorList>
            <person name="Wiegand S."/>
            <person name="Jogler M."/>
            <person name="Boedeker C."/>
            <person name="Pinto D."/>
            <person name="Vollmers J."/>
            <person name="Rivas-Marin E."/>
            <person name="Kohn T."/>
            <person name="Peeters S.H."/>
            <person name="Heuer A."/>
            <person name="Rast P."/>
            <person name="Oberbeckmann S."/>
            <person name="Bunk B."/>
            <person name="Jeske O."/>
            <person name="Meyerdierks A."/>
            <person name="Storesund J.E."/>
            <person name="Kallscheuer N."/>
            <person name="Luecker S."/>
            <person name="Lage O.M."/>
            <person name="Pohl T."/>
            <person name="Merkel B.J."/>
            <person name="Hornburger P."/>
            <person name="Mueller R.-W."/>
            <person name="Bruemmer F."/>
            <person name="Labrenz M."/>
            <person name="Spormann A.M."/>
            <person name="Op den Camp H."/>
            <person name="Overmann J."/>
            <person name="Amann R."/>
            <person name="Jetten M.S.M."/>
            <person name="Mascher T."/>
            <person name="Medema M.H."/>
            <person name="Devos D.P."/>
            <person name="Kaster A.-K."/>
            <person name="Ovreas L."/>
            <person name="Rohde M."/>
            <person name="Galperin M.Y."/>
            <person name="Jogler C."/>
        </authorList>
    </citation>
    <scope>NUCLEOTIDE SEQUENCE [LARGE SCALE GENOMIC DNA]</scope>
    <source>
        <strain evidence="7 8">Mal52</strain>
    </source>
</reference>
<keyword evidence="7" id="KW-0966">Cell projection</keyword>
<evidence type="ECO:0000313" key="8">
    <source>
        <dbReference type="Proteomes" id="UP000319383"/>
    </source>
</evidence>